<keyword evidence="4" id="KW-0865">Zymogen</keyword>
<dbReference type="SUPFAM" id="SSF50494">
    <property type="entry name" value="Trypsin-like serine proteases"/>
    <property type="match status" value="1"/>
</dbReference>
<evidence type="ECO:0000259" key="7">
    <source>
        <dbReference type="PROSITE" id="PS50240"/>
    </source>
</evidence>
<evidence type="ECO:0000256" key="6">
    <source>
        <dbReference type="SAM" id="SignalP"/>
    </source>
</evidence>
<dbReference type="GO" id="GO:0004252">
    <property type="term" value="F:serine-type endopeptidase activity"/>
    <property type="evidence" value="ECO:0007669"/>
    <property type="project" value="InterPro"/>
</dbReference>
<dbReference type="PANTHER" id="PTHR24276:SF97">
    <property type="entry name" value="GH13245P2-RELATED"/>
    <property type="match status" value="1"/>
</dbReference>
<dbReference type="InterPro" id="IPR043504">
    <property type="entry name" value="Peptidase_S1_PA_chymotrypsin"/>
</dbReference>
<keyword evidence="6" id="KW-0732">Signal</keyword>
<comment type="caution">
    <text evidence="8">The sequence shown here is derived from an EMBL/GenBank/DDBJ whole genome shotgun (WGS) entry which is preliminary data.</text>
</comment>
<keyword evidence="3" id="KW-0720">Serine protease</keyword>
<dbReference type="Proteomes" id="UP000801492">
    <property type="component" value="Unassembled WGS sequence"/>
</dbReference>
<evidence type="ECO:0000256" key="1">
    <source>
        <dbReference type="ARBA" id="ARBA00022670"/>
    </source>
</evidence>
<sequence length="171" mass="18593">MFRLILASALIAIAYGTSIRGSGGQVAKVSQICDHPKFNPSNSYDYDFSVLKLKESFKLGCTVNTIELVPQEEEVETGTLGTVTGWDDQRCADLYEPWDITLRMICYGSDEGGKGSCSGDTGGPIVVNGRVSGLVSWAAGCSQPIYPTIYYRLSSPEIVAHLNHCLEKFNL</sequence>
<keyword evidence="2" id="KW-0378">Hydrolase</keyword>
<dbReference type="PANTHER" id="PTHR24276">
    <property type="entry name" value="POLYSERASE-RELATED"/>
    <property type="match status" value="1"/>
</dbReference>
<evidence type="ECO:0000313" key="9">
    <source>
        <dbReference type="Proteomes" id="UP000801492"/>
    </source>
</evidence>
<evidence type="ECO:0000256" key="2">
    <source>
        <dbReference type="ARBA" id="ARBA00022801"/>
    </source>
</evidence>
<dbReference type="PROSITE" id="PS50240">
    <property type="entry name" value="TRYPSIN_DOM"/>
    <property type="match status" value="1"/>
</dbReference>
<dbReference type="GO" id="GO:0006508">
    <property type="term" value="P:proteolysis"/>
    <property type="evidence" value="ECO:0007669"/>
    <property type="project" value="UniProtKB-KW"/>
</dbReference>
<accession>A0A8K0GAB1</accession>
<dbReference type="OrthoDB" id="6746550at2759"/>
<dbReference type="CDD" id="cd00190">
    <property type="entry name" value="Tryp_SPc"/>
    <property type="match status" value="1"/>
</dbReference>
<keyword evidence="9" id="KW-1185">Reference proteome</keyword>
<feature type="chain" id="PRO_5035478875" description="Peptidase S1 domain-containing protein" evidence="6">
    <location>
        <begin position="17"/>
        <end position="171"/>
    </location>
</feature>
<feature type="domain" description="Peptidase S1" evidence="7">
    <location>
        <begin position="1"/>
        <end position="171"/>
    </location>
</feature>
<keyword evidence="1" id="KW-0645">Protease</keyword>
<proteinExistence type="predicted"/>
<dbReference type="InterPro" id="IPR001254">
    <property type="entry name" value="Trypsin_dom"/>
</dbReference>
<gene>
    <name evidence="8" type="ORF">ILUMI_08802</name>
</gene>
<evidence type="ECO:0000313" key="8">
    <source>
        <dbReference type="EMBL" id="KAF2897375.1"/>
    </source>
</evidence>
<reference evidence="8" key="1">
    <citation type="submission" date="2019-08" db="EMBL/GenBank/DDBJ databases">
        <title>The genome of the North American firefly Photinus pyralis.</title>
        <authorList>
            <consortium name="Photinus pyralis genome working group"/>
            <person name="Fallon T.R."/>
            <person name="Sander Lower S.E."/>
            <person name="Weng J.-K."/>
        </authorList>
    </citation>
    <scope>NUCLEOTIDE SEQUENCE</scope>
    <source>
        <strain evidence="8">TRF0915ILg1</strain>
        <tissue evidence="8">Whole body</tissue>
    </source>
</reference>
<dbReference type="InterPro" id="IPR009003">
    <property type="entry name" value="Peptidase_S1_PA"/>
</dbReference>
<dbReference type="SMART" id="SM00020">
    <property type="entry name" value="Tryp_SPc"/>
    <property type="match status" value="1"/>
</dbReference>
<feature type="signal peptide" evidence="6">
    <location>
        <begin position="1"/>
        <end position="16"/>
    </location>
</feature>
<dbReference type="Gene3D" id="2.40.10.10">
    <property type="entry name" value="Trypsin-like serine proteases"/>
    <property type="match status" value="2"/>
</dbReference>
<name>A0A8K0GAB1_IGNLU</name>
<keyword evidence="5" id="KW-1015">Disulfide bond</keyword>
<evidence type="ECO:0000256" key="4">
    <source>
        <dbReference type="ARBA" id="ARBA00023145"/>
    </source>
</evidence>
<dbReference type="AlphaFoldDB" id="A0A8K0GAB1"/>
<organism evidence="8 9">
    <name type="scientific">Ignelater luminosus</name>
    <name type="common">Cucubano</name>
    <name type="synonym">Pyrophorus luminosus</name>
    <dbReference type="NCBI Taxonomy" id="2038154"/>
    <lineage>
        <taxon>Eukaryota</taxon>
        <taxon>Metazoa</taxon>
        <taxon>Ecdysozoa</taxon>
        <taxon>Arthropoda</taxon>
        <taxon>Hexapoda</taxon>
        <taxon>Insecta</taxon>
        <taxon>Pterygota</taxon>
        <taxon>Neoptera</taxon>
        <taxon>Endopterygota</taxon>
        <taxon>Coleoptera</taxon>
        <taxon>Polyphaga</taxon>
        <taxon>Elateriformia</taxon>
        <taxon>Elateroidea</taxon>
        <taxon>Elateridae</taxon>
        <taxon>Agrypninae</taxon>
        <taxon>Pyrophorini</taxon>
        <taxon>Ignelater</taxon>
    </lineage>
</organism>
<evidence type="ECO:0000256" key="3">
    <source>
        <dbReference type="ARBA" id="ARBA00022825"/>
    </source>
</evidence>
<dbReference type="InterPro" id="IPR050430">
    <property type="entry name" value="Peptidase_S1"/>
</dbReference>
<dbReference type="EMBL" id="VTPC01004223">
    <property type="protein sequence ID" value="KAF2897375.1"/>
    <property type="molecule type" value="Genomic_DNA"/>
</dbReference>
<protein>
    <recommendedName>
        <fullName evidence="7">Peptidase S1 domain-containing protein</fullName>
    </recommendedName>
</protein>
<dbReference type="Pfam" id="PF00089">
    <property type="entry name" value="Trypsin"/>
    <property type="match status" value="1"/>
</dbReference>
<evidence type="ECO:0000256" key="5">
    <source>
        <dbReference type="ARBA" id="ARBA00023157"/>
    </source>
</evidence>